<dbReference type="PANTHER" id="PTHR30185">
    <property type="entry name" value="CRYPTIC BETA-GLUCOSIDE BGL OPERON ANTITERMINATOR"/>
    <property type="match status" value="1"/>
</dbReference>
<comment type="caution">
    <text evidence="9">The sequence shown here is derived from an EMBL/GenBank/DDBJ whole genome shotgun (WGS) entry which is preliminary data.</text>
</comment>
<dbReference type="AlphaFoldDB" id="A0A942TF64"/>
<sequence length="695" mass="79804">MLLGKRSHAILQELILQNKNVSINELTQRFSVSRRTIYNEIDRINYWLKKRKLHPVLYQRSQGFYLKSDTKEILSNEFPLSDLHYVEYTAEERVAWSALQLLISESLLLIQDLSECTNVSRNTAIEDLKKVKAELEQFHIMVDFQKKEGYILHGKEVDKRKAILFYLFSLLSMQESHQPIFEKIGELVHLSELNLDPIFTVLQECEWNLEVRFTDNDYYQLVLHLFLISRRIVRGQLVSIDTVEKTVIRETLEYLAAEKAAQTMTDIFSVSFPEDEVYYITTLLLSAKLHHKYRDDTDAFHSLEMAIRYMVSDFQTLAGVVFQNTHEIEENLLIHLQPAFFRCKYGLNMHNPLTDLIKEKYEDIFLLTKKVIHHFEKLTKSPLGDDEIAFIAIHFGGWLRKEGMEPLIRKKGLIVCNSGIGTSAILRKQLESLFPSINFIRTMSAREYESEGAQADVDVVISTVPIVKKNHPLFVVNPILSEPEKISLLNKLYSIIGKQVDITKSATIECILDIIKEFADIHDEKGLENGLRSLLSKGNEQKNIDFRPELLHVLTKSNIQIQEGSNNWRSAIKLAAGPLLQQKIISKAYVDAMIAHVEEKGPYIIIAPEIALPHAKPEEGALGIGMSMLILKNPIAFSEDVKHKIKILIVLSSIDQVRHLRAMSELTNLLSKDSNLSKLKDCESVDEVWSILQQQ</sequence>
<evidence type="ECO:0000256" key="4">
    <source>
        <dbReference type="ARBA" id="ARBA00023159"/>
    </source>
</evidence>
<dbReference type="Gene3D" id="1.10.10.10">
    <property type="entry name" value="Winged helix-like DNA-binding domain superfamily/Winged helix DNA-binding domain"/>
    <property type="match status" value="1"/>
</dbReference>
<dbReference type="InterPro" id="IPR036634">
    <property type="entry name" value="PRD_sf"/>
</dbReference>
<dbReference type="InterPro" id="IPR002178">
    <property type="entry name" value="PTS_EIIA_type-2_dom"/>
</dbReference>
<dbReference type="EMBL" id="JAGYPG010000002">
    <property type="protein sequence ID" value="MBS4195631.1"/>
    <property type="molecule type" value="Genomic_DNA"/>
</dbReference>
<keyword evidence="4" id="KW-0010">Activator</keyword>
<dbReference type="GO" id="GO:0009401">
    <property type="term" value="P:phosphoenolpyruvate-dependent sugar phosphotransferase system"/>
    <property type="evidence" value="ECO:0007669"/>
    <property type="project" value="InterPro"/>
</dbReference>
<organism evidence="9 10">
    <name type="scientific">Lederbergia citri</name>
    <dbReference type="NCBI Taxonomy" id="2833580"/>
    <lineage>
        <taxon>Bacteria</taxon>
        <taxon>Bacillati</taxon>
        <taxon>Bacillota</taxon>
        <taxon>Bacilli</taxon>
        <taxon>Bacillales</taxon>
        <taxon>Bacillaceae</taxon>
        <taxon>Lederbergia</taxon>
    </lineage>
</organism>
<dbReference type="Gene3D" id="1.10.1790.10">
    <property type="entry name" value="PRD domain"/>
    <property type="match status" value="2"/>
</dbReference>
<evidence type="ECO:0000313" key="10">
    <source>
        <dbReference type="Proteomes" id="UP000681414"/>
    </source>
</evidence>
<accession>A0A942TF64</accession>
<dbReference type="CDD" id="cd00211">
    <property type="entry name" value="PTS_IIA_fru"/>
    <property type="match status" value="1"/>
</dbReference>
<evidence type="ECO:0000256" key="1">
    <source>
        <dbReference type="ARBA" id="ARBA00022679"/>
    </source>
</evidence>
<feature type="domain" description="PTS EIIA type-2" evidence="6">
    <location>
        <begin position="552"/>
        <end position="695"/>
    </location>
</feature>
<dbReference type="Gene3D" id="3.40.50.2300">
    <property type="match status" value="1"/>
</dbReference>
<dbReference type="SUPFAM" id="SSF63520">
    <property type="entry name" value="PTS-regulatory domain, PRD"/>
    <property type="match status" value="2"/>
</dbReference>
<keyword evidence="5" id="KW-0804">Transcription</keyword>
<gene>
    <name evidence="9" type="ORF">KHA97_11235</name>
</gene>
<dbReference type="SUPFAM" id="SSF52794">
    <property type="entry name" value="PTS system IIB component-like"/>
    <property type="match status" value="1"/>
</dbReference>
<dbReference type="InterPro" id="IPR011608">
    <property type="entry name" value="PRD"/>
</dbReference>
<dbReference type="PROSITE" id="PS51372">
    <property type="entry name" value="PRD_2"/>
    <property type="match status" value="2"/>
</dbReference>
<evidence type="ECO:0000259" key="8">
    <source>
        <dbReference type="PROSITE" id="PS51372"/>
    </source>
</evidence>
<dbReference type="InterPro" id="IPR036095">
    <property type="entry name" value="PTS_EIIB-like_sf"/>
</dbReference>
<dbReference type="InterPro" id="IPR007737">
    <property type="entry name" value="Mga_HTH"/>
</dbReference>
<evidence type="ECO:0000259" key="6">
    <source>
        <dbReference type="PROSITE" id="PS51094"/>
    </source>
</evidence>
<keyword evidence="3" id="KW-0805">Transcription regulation</keyword>
<dbReference type="RefSeq" id="WP_213124834.1">
    <property type="nucleotide sequence ID" value="NZ_JAGYPG010000002.1"/>
</dbReference>
<dbReference type="CDD" id="cd05568">
    <property type="entry name" value="PTS_IIB_bgl_like"/>
    <property type="match status" value="1"/>
</dbReference>
<feature type="domain" description="PRD" evidence="8">
    <location>
        <begin position="298"/>
        <end position="405"/>
    </location>
</feature>
<dbReference type="PROSITE" id="PS00372">
    <property type="entry name" value="PTS_EIIA_TYPE_2_HIS"/>
    <property type="match status" value="1"/>
</dbReference>
<proteinExistence type="predicted"/>
<evidence type="ECO:0000256" key="5">
    <source>
        <dbReference type="ARBA" id="ARBA00023163"/>
    </source>
</evidence>
<evidence type="ECO:0000313" key="9">
    <source>
        <dbReference type="EMBL" id="MBS4195631.1"/>
    </source>
</evidence>
<dbReference type="Proteomes" id="UP000681414">
    <property type="component" value="Unassembled WGS sequence"/>
</dbReference>
<dbReference type="PROSITE" id="PS51099">
    <property type="entry name" value="PTS_EIIB_TYPE_2"/>
    <property type="match status" value="1"/>
</dbReference>
<keyword evidence="1" id="KW-0808">Transferase</keyword>
<protein>
    <submittedName>
        <fullName evidence="9">BglG family transcription antiterminator</fullName>
    </submittedName>
</protein>
<dbReference type="PROSITE" id="PS51094">
    <property type="entry name" value="PTS_EIIA_TYPE_2"/>
    <property type="match status" value="1"/>
</dbReference>
<dbReference type="InterPro" id="IPR036390">
    <property type="entry name" value="WH_DNA-bd_sf"/>
</dbReference>
<feature type="domain" description="PTS EIIB type-2" evidence="7">
    <location>
        <begin position="410"/>
        <end position="500"/>
    </location>
</feature>
<dbReference type="Pfam" id="PF00359">
    <property type="entry name" value="PTS_EIIA_2"/>
    <property type="match status" value="1"/>
</dbReference>
<dbReference type="InterPro" id="IPR050661">
    <property type="entry name" value="BglG_antiterminators"/>
</dbReference>
<evidence type="ECO:0000259" key="7">
    <source>
        <dbReference type="PROSITE" id="PS51099"/>
    </source>
</evidence>
<feature type="domain" description="PRD" evidence="8">
    <location>
        <begin position="189"/>
        <end position="294"/>
    </location>
</feature>
<keyword evidence="10" id="KW-1185">Reference proteome</keyword>
<evidence type="ECO:0000256" key="2">
    <source>
        <dbReference type="ARBA" id="ARBA00022737"/>
    </source>
</evidence>
<name>A0A942TF64_9BACI</name>
<dbReference type="Pfam" id="PF00874">
    <property type="entry name" value="PRD"/>
    <property type="match status" value="2"/>
</dbReference>
<dbReference type="Pfam" id="PF05043">
    <property type="entry name" value="Mga"/>
    <property type="match status" value="1"/>
</dbReference>
<dbReference type="GO" id="GO:0006355">
    <property type="term" value="P:regulation of DNA-templated transcription"/>
    <property type="evidence" value="ECO:0007669"/>
    <property type="project" value="InterPro"/>
</dbReference>
<evidence type="ECO:0000256" key="3">
    <source>
        <dbReference type="ARBA" id="ARBA00023015"/>
    </source>
</evidence>
<dbReference type="GO" id="GO:0008982">
    <property type="term" value="F:protein-N(PI)-phosphohistidine-sugar phosphotransferase activity"/>
    <property type="evidence" value="ECO:0007669"/>
    <property type="project" value="InterPro"/>
</dbReference>
<reference evidence="9 10" key="1">
    <citation type="submission" date="2021-05" db="EMBL/GenBank/DDBJ databases">
        <title>Novel Bacillus species.</title>
        <authorList>
            <person name="Liu G."/>
        </authorList>
    </citation>
    <scope>NUCLEOTIDE SEQUENCE [LARGE SCALE GENOMIC DNA]</scope>
    <source>
        <strain evidence="10">FJAT-49780</strain>
    </source>
</reference>
<dbReference type="Pfam" id="PF08279">
    <property type="entry name" value="HTH_11"/>
    <property type="match status" value="1"/>
</dbReference>
<dbReference type="Gene3D" id="3.40.930.10">
    <property type="entry name" value="Mannitol-specific EII, Chain A"/>
    <property type="match status" value="1"/>
</dbReference>
<dbReference type="InterPro" id="IPR013011">
    <property type="entry name" value="PTS_EIIB_2"/>
</dbReference>
<dbReference type="SUPFAM" id="SSF46785">
    <property type="entry name" value="Winged helix' DNA-binding domain"/>
    <property type="match status" value="1"/>
</dbReference>
<dbReference type="PANTHER" id="PTHR30185:SF9">
    <property type="entry name" value="MANNITOL-SPECIFIC PHOSPHOTRANSFERASE ENZYME IIA COMPONENT"/>
    <property type="match status" value="1"/>
</dbReference>
<dbReference type="InterPro" id="IPR013196">
    <property type="entry name" value="HTH_11"/>
</dbReference>
<keyword evidence="2" id="KW-0677">Repeat</keyword>
<dbReference type="InterPro" id="IPR036388">
    <property type="entry name" value="WH-like_DNA-bd_sf"/>
</dbReference>
<dbReference type="SUPFAM" id="SSF55804">
    <property type="entry name" value="Phoshotransferase/anion transport protein"/>
    <property type="match status" value="1"/>
</dbReference>
<dbReference type="InterPro" id="IPR016152">
    <property type="entry name" value="PTrfase/Anion_transptr"/>
</dbReference>